<feature type="chain" id="PRO_5047062183" evidence="1">
    <location>
        <begin position="27"/>
        <end position="50"/>
    </location>
</feature>
<evidence type="ECO:0000256" key="1">
    <source>
        <dbReference type="SAM" id="SignalP"/>
    </source>
</evidence>
<dbReference type="EMBL" id="JAVDVQ010000023">
    <property type="protein sequence ID" value="MDR7084440.1"/>
    <property type="molecule type" value="Genomic_DNA"/>
</dbReference>
<evidence type="ECO:0000313" key="2">
    <source>
        <dbReference type="EMBL" id="MDR7084440.1"/>
    </source>
</evidence>
<accession>A0ABU1UH09</accession>
<proteinExistence type="predicted"/>
<protein>
    <submittedName>
        <fullName evidence="2">Uncharacterized protein</fullName>
    </submittedName>
</protein>
<keyword evidence="3" id="KW-1185">Reference proteome</keyword>
<name>A0ABU1UH09_9MICC</name>
<comment type="caution">
    <text evidence="2">The sequence shown here is derived from an EMBL/GenBank/DDBJ whole genome shotgun (WGS) entry which is preliminary data.</text>
</comment>
<organism evidence="2 3">
    <name type="scientific">Arthrobacter ginsengisoli</name>
    <dbReference type="NCBI Taxonomy" id="1356565"/>
    <lineage>
        <taxon>Bacteria</taxon>
        <taxon>Bacillati</taxon>
        <taxon>Actinomycetota</taxon>
        <taxon>Actinomycetes</taxon>
        <taxon>Micrococcales</taxon>
        <taxon>Micrococcaceae</taxon>
        <taxon>Arthrobacter</taxon>
    </lineage>
</organism>
<keyword evidence="1" id="KW-0732">Signal</keyword>
<dbReference type="Proteomes" id="UP001252243">
    <property type="component" value="Unassembled WGS sequence"/>
</dbReference>
<gene>
    <name evidence="2" type="ORF">J2X01_003750</name>
</gene>
<reference evidence="2 3" key="1">
    <citation type="submission" date="2023-07" db="EMBL/GenBank/DDBJ databases">
        <title>Sorghum-associated microbial communities from plants grown in Nebraska, USA.</title>
        <authorList>
            <person name="Schachtman D."/>
        </authorList>
    </citation>
    <scope>NUCLEOTIDE SEQUENCE [LARGE SCALE GENOMIC DNA]</scope>
    <source>
        <strain evidence="2 3">BE167</strain>
    </source>
</reference>
<dbReference type="RefSeq" id="WP_310060832.1">
    <property type="nucleotide sequence ID" value="NZ_JAVDVQ010000023.1"/>
</dbReference>
<feature type="signal peptide" evidence="1">
    <location>
        <begin position="1"/>
        <end position="26"/>
    </location>
</feature>
<sequence>MKKTLATLLVAGALAVAGLSTTSAISASGENAGQGSVQAVNWWPNSTPRF</sequence>
<evidence type="ECO:0000313" key="3">
    <source>
        <dbReference type="Proteomes" id="UP001252243"/>
    </source>
</evidence>